<accession>A0ABP6Z2M5</accession>
<proteinExistence type="predicted"/>
<protein>
    <recommendedName>
        <fullName evidence="4">Transposase</fullName>
    </recommendedName>
</protein>
<dbReference type="EMBL" id="BAABCE010000040">
    <property type="protein sequence ID" value="GAA3596054.1"/>
    <property type="molecule type" value="Genomic_DNA"/>
</dbReference>
<feature type="region of interest" description="Disordered" evidence="1">
    <location>
        <begin position="132"/>
        <end position="173"/>
    </location>
</feature>
<sequence>MAEADCAPLIKGWFPACGQAAAAGDLAGDRQAWCYIKSLLVTVTVSTIHQRLRDEHGLTVSISSLRRWIAATLPEEKERSQVTVLRNEVEPGLEAQIGYGFLGQWVNPRSGRWHRVWAFVLVLPCSRHMFVPPPPPPPRSSTWTSTPGLKRTSRPPPGPERHCQQPPAHGVGVHVNVPTHVRMKRDSC</sequence>
<evidence type="ECO:0008006" key="4">
    <source>
        <dbReference type="Google" id="ProtNLM"/>
    </source>
</evidence>
<reference evidence="3" key="1">
    <citation type="journal article" date="2019" name="Int. J. Syst. Evol. Microbiol.">
        <title>The Global Catalogue of Microorganisms (GCM) 10K type strain sequencing project: providing services to taxonomists for standard genome sequencing and annotation.</title>
        <authorList>
            <consortium name="The Broad Institute Genomics Platform"/>
            <consortium name="The Broad Institute Genome Sequencing Center for Infectious Disease"/>
            <person name="Wu L."/>
            <person name="Ma J."/>
        </authorList>
    </citation>
    <scope>NUCLEOTIDE SEQUENCE [LARGE SCALE GENOMIC DNA]</scope>
    <source>
        <strain evidence="3">JCM 17656</strain>
    </source>
</reference>
<evidence type="ECO:0000256" key="1">
    <source>
        <dbReference type="SAM" id="MobiDB-lite"/>
    </source>
</evidence>
<gene>
    <name evidence="2" type="ORF">GCM10022295_91370</name>
</gene>
<organism evidence="2 3">
    <name type="scientific">Streptomyces osmaniensis</name>
    <dbReference type="NCBI Taxonomy" id="593134"/>
    <lineage>
        <taxon>Bacteria</taxon>
        <taxon>Bacillati</taxon>
        <taxon>Actinomycetota</taxon>
        <taxon>Actinomycetes</taxon>
        <taxon>Kitasatosporales</taxon>
        <taxon>Streptomycetaceae</taxon>
        <taxon>Streptomyces</taxon>
    </lineage>
</organism>
<evidence type="ECO:0000313" key="2">
    <source>
        <dbReference type="EMBL" id="GAA3596054.1"/>
    </source>
</evidence>
<comment type="caution">
    <text evidence="2">The sequence shown here is derived from an EMBL/GenBank/DDBJ whole genome shotgun (WGS) entry which is preliminary data.</text>
</comment>
<evidence type="ECO:0000313" key="3">
    <source>
        <dbReference type="Proteomes" id="UP001500707"/>
    </source>
</evidence>
<dbReference type="Proteomes" id="UP001500707">
    <property type="component" value="Unassembled WGS sequence"/>
</dbReference>
<name>A0ABP6Z2M5_9ACTN</name>
<keyword evidence="3" id="KW-1185">Reference proteome</keyword>